<evidence type="ECO:0000313" key="6">
    <source>
        <dbReference type="Proteomes" id="UP000634136"/>
    </source>
</evidence>
<evidence type="ECO:0000256" key="2">
    <source>
        <dbReference type="SAM" id="MobiDB-lite"/>
    </source>
</evidence>
<feature type="compositionally biased region" description="Basic and acidic residues" evidence="2">
    <location>
        <begin position="426"/>
        <end position="438"/>
    </location>
</feature>
<evidence type="ECO:0000259" key="4">
    <source>
        <dbReference type="Pfam" id="PF16900"/>
    </source>
</evidence>
<gene>
    <name evidence="5" type="ORF">G2W53_039612</name>
</gene>
<organism evidence="5 6">
    <name type="scientific">Senna tora</name>
    <dbReference type="NCBI Taxonomy" id="362788"/>
    <lineage>
        <taxon>Eukaryota</taxon>
        <taxon>Viridiplantae</taxon>
        <taxon>Streptophyta</taxon>
        <taxon>Embryophyta</taxon>
        <taxon>Tracheophyta</taxon>
        <taxon>Spermatophyta</taxon>
        <taxon>Magnoliopsida</taxon>
        <taxon>eudicotyledons</taxon>
        <taxon>Gunneridae</taxon>
        <taxon>Pentapetalae</taxon>
        <taxon>rosids</taxon>
        <taxon>fabids</taxon>
        <taxon>Fabales</taxon>
        <taxon>Fabaceae</taxon>
        <taxon>Caesalpinioideae</taxon>
        <taxon>Cassia clade</taxon>
        <taxon>Senna</taxon>
    </lineage>
</organism>
<dbReference type="PANTHER" id="PTHR47165:SF4">
    <property type="entry name" value="OS03G0429900 PROTEIN"/>
    <property type="match status" value="1"/>
</dbReference>
<dbReference type="EMBL" id="JAAIUW010000012">
    <property type="protein sequence ID" value="KAF7807451.1"/>
    <property type="molecule type" value="Genomic_DNA"/>
</dbReference>
<keyword evidence="1 5" id="KW-0238">DNA-binding</keyword>
<comment type="caution">
    <text evidence="5">The sequence shown here is derived from an EMBL/GenBank/DDBJ whole genome shotgun (WGS) entry which is preliminary data.</text>
</comment>
<accession>A0A834SPS9</accession>
<feature type="domain" description="Replication protein A OB" evidence="4">
    <location>
        <begin position="125"/>
        <end position="220"/>
    </location>
</feature>
<name>A0A834SPS9_9FABA</name>
<dbReference type="InterPro" id="IPR003871">
    <property type="entry name" value="RFA1B/D_OB_1st"/>
</dbReference>
<dbReference type="AlphaFoldDB" id="A0A834SPS9"/>
<dbReference type="CDD" id="cd04481">
    <property type="entry name" value="RPA1_DBD_B_like"/>
    <property type="match status" value="1"/>
</dbReference>
<reference evidence="5" key="1">
    <citation type="submission" date="2020-09" db="EMBL/GenBank/DDBJ databases">
        <title>Genome-Enabled Discovery of Anthraquinone Biosynthesis in Senna tora.</title>
        <authorList>
            <person name="Kang S.-H."/>
            <person name="Pandey R.P."/>
            <person name="Lee C.-M."/>
            <person name="Sim J.-S."/>
            <person name="Jeong J.-T."/>
            <person name="Choi B.-S."/>
            <person name="Jung M."/>
            <person name="Ginzburg D."/>
            <person name="Zhao K."/>
            <person name="Won S.Y."/>
            <person name="Oh T.-J."/>
            <person name="Yu Y."/>
            <person name="Kim N.-H."/>
            <person name="Lee O.R."/>
            <person name="Lee T.-H."/>
            <person name="Bashyal P."/>
            <person name="Kim T.-S."/>
            <person name="Lee W.-H."/>
            <person name="Kawkins C."/>
            <person name="Kim C.-K."/>
            <person name="Kim J.S."/>
            <person name="Ahn B.O."/>
            <person name="Rhee S.Y."/>
            <person name="Sohng J.K."/>
        </authorList>
    </citation>
    <scope>NUCLEOTIDE SEQUENCE</scope>
    <source>
        <tissue evidence="5">Leaf</tissue>
    </source>
</reference>
<dbReference type="PANTHER" id="PTHR47165">
    <property type="entry name" value="OS03G0429900 PROTEIN"/>
    <property type="match status" value="1"/>
</dbReference>
<sequence>MQHNFDSIRFVDPFRQNWTIKARVVRIQNQCTCEEYIRSEYMKGSSNETGFKISAHVKSTFAMKFRSLLKEGSVYIMSQFNVGSNSGGFHAVNHQYTRVAATEDDGEINRYGFSFVTAQDILSANLEQQVLVDIIGRVITMSLVHQSSETDAKFKRLTIEIEDEQKTKLSITLWGRFVDQFMDFVKKYGEGPVVVALQHLKIKEYNGSRSLCNSMYASRMLINSDIDEVRQFHAGLDGDVLCILASVLKVNSERGWFYDSCKSQHHHFFRDVSMFLAISAPDLRKEHFQNVHDPAAILDKFDTFLGRTFVFRVSVRGSTWNTSPSYIVQRMTCEPSIVEKFTAFQKAKDAKKNGESMTGSSNETIDLTSHDDNINTLAQLSVLSNIGMDGRRLSFVDADTSPSNTTSSTSKRVSAEPSTGDEMEQVDMHLKRVKVEKS</sequence>
<protein>
    <submittedName>
        <fullName evidence="5">Replication protein A 70 kDa DNA-binding subunit C-like</fullName>
    </submittedName>
</protein>
<dbReference type="SUPFAM" id="SSF50249">
    <property type="entry name" value="Nucleic acid-binding proteins"/>
    <property type="match status" value="2"/>
</dbReference>
<evidence type="ECO:0000259" key="3">
    <source>
        <dbReference type="Pfam" id="PF02721"/>
    </source>
</evidence>
<dbReference type="InterPro" id="IPR012340">
    <property type="entry name" value="NA-bd_OB-fold"/>
</dbReference>
<dbReference type="Pfam" id="PF02721">
    <property type="entry name" value="DUF223"/>
    <property type="match status" value="1"/>
</dbReference>
<dbReference type="InterPro" id="IPR031657">
    <property type="entry name" value="REPA_OB_2"/>
</dbReference>
<keyword evidence="6" id="KW-1185">Reference proteome</keyword>
<dbReference type="Pfam" id="PF16900">
    <property type="entry name" value="REPA_OB_2"/>
    <property type="match status" value="1"/>
</dbReference>
<feature type="compositionally biased region" description="Low complexity" evidence="2">
    <location>
        <begin position="400"/>
        <end position="410"/>
    </location>
</feature>
<dbReference type="Proteomes" id="UP000634136">
    <property type="component" value="Unassembled WGS sequence"/>
</dbReference>
<dbReference type="OrthoDB" id="1429915at2759"/>
<feature type="region of interest" description="Disordered" evidence="2">
    <location>
        <begin position="395"/>
        <end position="438"/>
    </location>
</feature>
<feature type="domain" description="Replication protein A 70 kDa DNA-binding subunit B/D first OB fold" evidence="3">
    <location>
        <begin position="5"/>
        <end position="97"/>
    </location>
</feature>
<dbReference type="GO" id="GO:0003677">
    <property type="term" value="F:DNA binding"/>
    <property type="evidence" value="ECO:0007669"/>
    <property type="project" value="UniProtKB-KW"/>
</dbReference>
<dbReference type="Gene3D" id="2.40.50.140">
    <property type="entry name" value="Nucleic acid-binding proteins"/>
    <property type="match status" value="2"/>
</dbReference>
<evidence type="ECO:0000313" key="5">
    <source>
        <dbReference type="EMBL" id="KAF7807451.1"/>
    </source>
</evidence>
<evidence type="ECO:0000256" key="1">
    <source>
        <dbReference type="ARBA" id="ARBA00023125"/>
    </source>
</evidence>
<proteinExistence type="predicted"/>